<dbReference type="Gene3D" id="3.40.630.30">
    <property type="match status" value="1"/>
</dbReference>
<proteinExistence type="predicted"/>
<accession>D1AJI7</accession>
<dbReference type="KEGG" id="str:Sterm_2020"/>
<dbReference type="CDD" id="cd04301">
    <property type="entry name" value="NAT_SF"/>
    <property type="match status" value="1"/>
</dbReference>
<dbReference type="InterPro" id="IPR000182">
    <property type="entry name" value="GNAT_dom"/>
</dbReference>
<dbReference type="EMBL" id="CP001739">
    <property type="protein sequence ID" value="ACZ08875.1"/>
    <property type="molecule type" value="Genomic_DNA"/>
</dbReference>
<organism evidence="2 3">
    <name type="scientific">Sebaldella termitidis (strain ATCC 33386 / NCTC 11300)</name>
    <dbReference type="NCBI Taxonomy" id="526218"/>
    <lineage>
        <taxon>Bacteria</taxon>
        <taxon>Fusobacteriati</taxon>
        <taxon>Fusobacteriota</taxon>
        <taxon>Fusobacteriia</taxon>
        <taxon>Fusobacteriales</taxon>
        <taxon>Leptotrichiaceae</taxon>
        <taxon>Sebaldella</taxon>
    </lineage>
</organism>
<dbReference type="HOGENOM" id="CLU_056607_3_1_0"/>
<dbReference type="eggNOG" id="COG2153">
    <property type="taxonomic scope" value="Bacteria"/>
</dbReference>
<reference evidence="3" key="1">
    <citation type="submission" date="2009-09" db="EMBL/GenBank/DDBJ databases">
        <title>The complete chromosome of Sebaldella termitidis ATCC 33386.</title>
        <authorList>
            <consortium name="US DOE Joint Genome Institute (JGI-PGF)"/>
            <person name="Lucas S."/>
            <person name="Copeland A."/>
            <person name="Lapidus A."/>
            <person name="Glavina del Rio T."/>
            <person name="Dalin E."/>
            <person name="Tice H."/>
            <person name="Bruce D."/>
            <person name="Goodwin L."/>
            <person name="Pitluck S."/>
            <person name="Kyrpides N."/>
            <person name="Mavromatis K."/>
            <person name="Ivanova N."/>
            <person name="Mikhailova N."/>
            <person name="Sims D."/>
            <person name="Meincke L."/>
            <person name="Brettin T."/>
            <person name="Detter J.C."/>
            <person name="Han C."/>
            <person name="Larimer F."/>
            <person name="Land M."/>
            <person name="Hauser L."/>
            <person name="Markowitz V."/>
            <person name="Cheng J.F."/>
            <person name="Hugenholtz P."/>
            <person name="Woyke T."/>
            <person name="Wu D."/>
            <person name="Eisen J.A."/>
        </authorList>
    </citation>
    <scope>NUCLEOTIDE SEQUENCE [LARGE SCALE GENOMIC DNA]</scope>
    <source>
        <strain evidence="3">ATCC 33386 / NCTC 11300</strain>
    </source>
</reference>
<sequence>MEKVIKKFDELTLNELYDILKLRVDIFVVEQNCPYGELDNKDKESIHIFYRENGEITAYLRIIPKFLSYESVSMGRICVKQEFRSRKLGREIVKDAINYIEKDLKEYIITIGAQEYLKDFYVSFDFKPVSDIYDEDGIKHLDMQRKCLGATE</sequence>
<dbReference type="GO" id="GO:0016747">
    <property type="term" value="F:acyltransferase activity, transferring groups other than amino-acyl groups"/>
    <property type="evidence" value="ECO:0007669"/>
    <property type="project" value="InterPro"/>
</dbReference>
<dbReference type="Pfam" id="PF13673">
    <property type="entry name" value="Acetyltransf_10"/>
    <property type="match status" value="1"/>
</dbReference>
<evidence type="ECO:0000313" key="3">
    <source>
        <dbReference type="Proteomes" id="UP000000845"/>
    </source>
</evidence>
<dbReference type="InterPro" id="IPR016181">
    <property type="entry name" value="Acyl_CoA_acyltransferase"/>
</dbReference>
<feature type="domain" description="N-acetyltransferase" evidence="1">
    <location>
        <begin position="6"/>
        <end position="148"/>
    </location>
</feature>
<evidence type="ECO:0000259" key="1">
    <source>
        <dbReference type="PROSITE" id="PS51186"/>
    </source>
</evidence>
<evidence type="ECO:0000313" key="2">
    <source>
        <dbReference type="EMBL" id="ACZ08875.1"/>
    </source>
</evidence>
<protein>
    <submittedName>
        <fullName evidence="2">GCN5-related N-acetyltransferase</fullName>
    </submittedName>
</protein>
<dbReference type="RefSeq" id="WP_012861469.1">
    <property type="nucleotide sequence ID" value="NC_013517.1"/>
</dbReference>
<reference evidence="2 3" key="2">
    <citation type="journal article" date="2010" name="Stand. Genomic Sci.">
        <title>Complete genome sequence of Sebaldella termitidis type strain (NCTC 11300).</title>
        <authorList>
            <person name="Harmon-Smith M."/>
            <person name="Celia L."/>
            <person name="Chertkov O."/>
            <person name="Lapidus A."/>
            <person name="Copeland A."/>
            <person name="Glavina Del Rio T."/>
            <person name="Nolan M."/>
            <person name="Lucas S."/>
            <person name="Tice H."/>
            <person name="Cheng J.F."/>
            <person name="Han C."/>
            <person name="Detter J.C."/>
            <person name="Bruce D."/>
            <person name="Goodwin L."/>
            <person name="Pitluck S."/>
            <person name="Pati A."/>
            <person name="Liolios K."/>
            <person name="Ivanova N."/>
            <person name="Mavromatis K."/>
            <person name="Mikhailova N."/>
            <person name="Chen A."/>
            <person name="Palaniappan K."/>
            <person name="Land M."/>
            <person name="Hauser L."/>
            <person name="Chang Y.J."/>
            <person name="Jeffries C.D."/>
            <person name="Brettin T."/>
            <person name="Goker M."/>
            <person name="Beck B."/>
            <person name="Bristow J."/>
            <person name="Eisen J.A."/>
            <person name="Markowitz V."/>
            <person name="Hugenholtz P."/>
            <person name="Kyrpides N.C."/>
            <person name="Klenk H.P."/>
            <person name="Chen F."/>
        </authorList>
    </citation>
    <scope>NUCLEOTIDE SEQUENCE [LARGE SCALE GENOMIC DNA]</scope>
    <source>
        <strain evidence="3">ATCC 33386 / NCTC 11300</strain>
    </source>
</reference>
<dbReference type="PROSITE" id="PS51186">
    <property type="entry name" value="GNAT"/>
    <property type="match status" value="1"/>
</dbReference>
<name>D1AJI7_SEBTE</name>
<dbReference type="SUPFAM" id="SSF55729">
    <property type="entry name" value="Acyl-CoA N-acyltransferases (Nat)"/>
    <property type="match status" value="1"/>
</dbReference>
<gene>
    <name evidence="2" type="ordered locus">Sterm_2020</name>
</gene>
<keyword evidence="3" id="KW-1185">Reference proteome</keyword>
<dbReference type="STRING" id="526218.Sterm_2020"/>
<dbReference type="Proteomes" id="UP000000845">
    <property type="component" value="Chromosome"/>
</dbReference>
<dbReference type="AlphaFoldDB" id="D1AJI7"/>